<dbReference type="Proteomes" id="UP000030747">
    <property type="component" value="Unassembled WGS sequence"/>
</dbReference>
<organism evidence="3 4">
    <name type="scientific">Eimeria tenella</name>
    <name type="common">Coccidian parasite</name>
    <dbReference type="NCBI Taxonomy" id="5802"/>
    <lineage>
        <taxon>Eukaryota</taxon>
        <taxon>Sar</taxon>
        <taxon>Alveolata</taxon>
        <taxon>Apicomplexa</taxon>
        <taxon>Conoidasida</taxon>
        <taxon>Coccidia</taxon>
        <taxon>Eucoccidiorida</taxon>
        <taxon>Eimeriorina</taxon>
        <taxon>Eimeriidae</taxon>
        <taxon>Eimeria</taxon>
    </lineage>
</organism>
<keyword evidence="2" id="KW-0812">Transmembrane</keyword>
<dbReference type="VEuPathDB" id="ToxoDB:ETH2_0639900"/>
<evidence type="ECO:0000256" key="1">
    <source>
        <dbReference type="SAM" id="MobiDB-lite"/>
    </source>
</evidence>
<sequence>MRSGAAAQRRRRAAAAAQQQQQQQQQQQRRDTKKKSFCDFRGAESKAFWTAAFREREECQLKTQSGGRLGALLLRPAVHAAGSRTPAAAAAAAAAMHGLGGSSAYWALRGALQQLRRRCMRCSRALQLNWDFGKAAMAGTPKFSFDPAVNQWTTRVDTELWTGAGGLVWSAVSMGCCWWAFWAFWVYFTLARWHVNGKMDTFAKWQQQQD</sequence>
<dbReference type="GeneID" id="25253562"/>
<reference evidence="3" key="2">
    <citation type="submission" date="2013-10" db="EMBL/GenBank/DDBJ databases">
        <authorList>
            <person name="Aslett M."/>
        </authorList>
    </citation>
    <scope>NUCLEOTIDE SEQUENCE [LARGE SCALE GENOMIC DNA]</scope>
    <source>
        <strain evidence="3">Houghton</strain>
    </source>
</reference>
<dbReference type="EMBL" id="HG677922">
    <property type="protein sequence ID" value="CDJ44975.1"/>
    <property type="molecule type" value="Genomic_DNA"/>
</dbReference>
<gene>
    <name evidence="3" type="ORF">ETH_00022250</name>
</gene>
<accession>U6LB54</accession>
<dbReference type="RefSeq" id="XP_013235722.1">
    <property type="nucleotide sequence ID" value="XM_013380268.1"/>
</dbReference>
<dbReference type="OrthoDB" id="361897at2759"/>
<keyword evidence="2" id="KW-0472">Membrane</keyword>
<feature type="region of interest" description="Disordered" evidence="1">
    <location>
        <begin position="1"/>
        <end position="36"/>
    </location>
</feature>
<protein>
    <submittedName>
        <fullName evidence="3">Uncharacterized protein</fullName>
    </submittedName>
</protein>
<feature type="compositionally biased region" description="Low complexity" evidence="1">
    <location>
        <begin position="14"/>
        <end position="27"/>
    </location>
</feature>
<dbReference type="VEuPathDB" id="ToxoDB:ETH_00022250"/>
<reference evidence="3" key="1">
    <citation type="submission" date="2013-10" db="EMBL/GenBank/DDBJ databases">
        <title>Genomic analysis of the causative agents of coccidiosis in chickens.</title>
        <authorList>
            <person name="Reid A.J."/>
            <person name="Blake D."/>
            <person name="Billington K."/>
            <person name="Browne H."/>
            <person name="Dunn M."/>
            <person name="Hung S."/>
            <person name="Kawahara F."/>
            <person name="Miranda-Saavedra D."/>
            <person name="Mourier T."/>
            <person name="Nagra H."/>
            <person name="Otto T.D."/>
            <person name="Rawlings N."/>
            <person name="Sanchez A."/>
            <person name="Sanders M."/>
            <person name="Subramaniam C."/>
            <person name="Tay Y."/>
            <person name="Dear P."/>
            <person name="Doerig C."/>
            <person name="Gruber A."/>
            <person name="Parkinson J."/>
            <person name="Shirley M."/>
            <person name="Wan K.L."/>
            <person name="Berriman M."/>
            <person name="Tomley F."/>
            <person name="Pain A."/>
        </authorList>
    </citation>
    <scope>NUCLEOTIDE SEQUENCE [LARGE SCALE GENOMIC DNA]</scope>
    <source>
        <strain evidence="3">Houghton</strain>
    </source>
</reference>
<evidence type="ECO:0000313" key="4">
    <source>
        <dbReference type="Proteomes" id="UP000030747"/>
    </source>
</evidence>
<feature type="transmembrane region" description="Helical" evidence="2">
    <location>
        <begin position="167"/>
        <end position="190"/>
    </location>
</feature>
<keyword evidence="4" id="KW-1185">Reference proteome</keyword>
<dbReference type="AlphaFoldDB" id="U6LB54"/>
<name>U6LB54_EIMTE</name>
<evidence type="ECO:0000313" key="3">
    <source>
        <dbReference type="EMBL" id="CDJ44975.1"/>
    </source>
</evidence>
<keyword evidence="2" id="KW-1133">Transmembrane helix</keyword>
<evidence type="ECO:0000256" key="2">
    <source>
        <dbReference type="SAM" id="Phobius"/>
    </source>
</evidence>
<proteinExistence type="predicted"/>